<dbReference type="Gene3D" id="2.30.30.40">
    <property type="entry name" value="SH3 Domains"/>
    <property type="match status" value="1"/>
</dbReference>
<evidence type="ECO:0000259" key="8">
    <source>
        <dbReference type="PROSITE" id="PS50212"/>
    </source>
</evidence>
<dbReference type="PANTHER" id="PTHR23113">
    <property type="entry name" value="GUANINE NUCLEOTIDE EXCHANGE FACTOR"/>
    <property type="match status" value="1"/>
</dbReference>
<sequence length="1378" mass="155859">MQQPHYSVSSSVYSPVESERRSTFFTNDPVIEEENEDEHEYDQSSELFGSDYNEDGSQSSTHSKNNNGNGILPETSSQTFRSYYTATNGSEPSFSSINNSLLRQDSNDQSEQDVNGLIDPDETPRLNTEMHGTNDSIFDKTPVFNTAGVFDNQQESSTSNGVSKSSSHVELPQKFKRLSVTLLQTGSHVSRESHIFHNNFSSNAHKAQAQNQHRTSRTSLLYKKIHEKNDTPTPPAVVNDEDTSVLSTSSNLSSAPMRHDVSVDPDNSQDDVPPRGDLQTKFTKPAGGLNIVYGENGENSSANNSGVDVSSDRIDPSRWSVASSTTEDEDMSSLFIRALHSFDATQSQLESENSVCLSFEKNDIAFVHTIDDSGWGEVILIETLERGWVPMNYFAMAITSSEANQSEEVDSDEIKFSHFMFPLLNACGRFLSNPLSRDGPKGKTFSNKHLNDIKDGVRCLLDETDCLSRSSEIIVKKPVVRKARKAFMYDWWELMKKAAEYKGTTNFEKVEILTLFVLSVIRRGVYFFDVWLTESKDILQKEAEKRLRTDMNTYPLLHTPPLAKQRVTEIKGILYSYLSLIMGRLDLIEHNPQGCELLEKISCHILLLLSELLFISKTGLEYTSSKSIELDASMDAFMSFGDQLVTCVKVLINKTVGEDKQSRVFNGESSQDNQDYTFTEEGVRLRQVAARTIKAINSSVRSINELFDNIGDFKLSSERSYPDYLKMRIDPADFIRQCSVGMVQSHSLKNKDLRVMKKKNGRSTNRYSMFRSGKAGGLGMTPNGVDSLHKVMLLDTDDTPFNASTAEFQPFIASDSTNNKAYTIKDELLVDANGTLLGASFKGLIYTLTNEDSPPQYFFISGFFICLRSFASGIDLLEGLISRFEENNGNGKDTDNSDALLEVRLKKRRRLIIAIFKIWMESFWDYEADSPLLCTLVNFFNEGIYPHLPLDAMKLIEIAAKLSIKETKGRDKKQMVERHVTLKKFNRKDSGGDLRDLEDSSRYSIVEDNELSRISSSSSISSSLKSMTLGLSLSGSGTSAGTLLTKTQQATVETTVAKFRQVLGDAWCPRHFIEARSFATMPLKSMLPTWFNLCEEKWALDQYRPNLLDFQVLELSNQLTLIESEIFCSIKSSELLFENYTAKKAHLKLANNVRQSLLFTNCLSGYVLESILQPGLTDKQRVNQVKQWLKVGFSCFEMRNFNSMVAIITSLQSHLITRVKRLWDELPPKYTHLYEYLCNVAHPQNNFNVYREKLRFFLENSEYNYPVVPYFSLFLQDLTFVTDGNPNYRKANTFLNQKLINIDKHLKLTRVIADIESLQVRYVEEDGSRRRSRFSLNLGKNNTADLKIVSNPALQELVLLEFFKLLSSTKVKKIVPGS</sequence>
<accession>A0A2V1APX1</accession>
<evidence type="ECO:0000313" key="10">
    <source>
        <dbReference type="Proteomes" id="UP000244309"/>
    </source>
</evidence>
<dbReference type="PANTHER" id="PTHR23113:SF354">
    <property type="entry name" value="BUD SITE SELECTION PROTEIN 5"/>
    <property type="match status" value="1"/>
</dbReference>
<evidence type="ECO:0000256" key="1">
    <source>
        <dbReference type="ARBA" id="ARBA00022443"/>
    </source>
</evidence>
<evidence type="ECO:0000256" key="3">
    <source>
        <dbReference type="PROSITE-ProRule" id="PRU00168"/>
    </source>
</evidence>
<dbReference type="EMBL" id="PKFO01000003">
    <property type="protein sequence ID" value="PVH19929.1"/>
    <property type="molecule type" value="Genomic_DNA"/>
</dbReference>
<evidence type="ECO:0000256" key="2">
    <source>
        <dbReference type="ARBA" id="ARBA00022658"/>
    </source>
</evidence>
<evidence type="ECO:0000256" key="4">
    <source>
        <dbReference type="PROSITE-ProRule" id="PRU00192"/>
    </source>
</evidence>
<keyword evidence="1 4" id="KW-0728">SH3 domain</keyword>
<dbReference type="Pfam" id="PF00617">
    <property type="entry name" value="RasGEF"/>
    <property type="match status" value="1"/>
</dbReference>
<dbReference type="InterPro" id="IPR000651">
    <property type="entry name" value="Ras-like_Gua-exchang_fac_N"/>
</dbReference>
<dbReference type="InterPro" id="IPR001452">
    <property type="entry name" value="SH3_domain"/>
</dbReference>
<dbReference type="RefSeq" id="XP_025340869.1">
    <property type="nucleotide sequence ID" value="XM_025485404.1"/>
</dbReference>
<dbReference type="GeneID" id="37007037"/>
<reference evidence="9 10" key="1">
    <citation type="submission" date="2017-12" db="EMBL/GenBank/DDBJ databases">
        <title>Genome Sequence of a Multidrug-Resistant Candida haemulonii Isolate from a Patient with Chronic Leg Ulcers in Israel.</title>
        <authorList>
            <person name="Chow N.A."/>
            <person name="Gade L."/>
            <person name="Batra D."/>
            <person name="Rowe L.A."/>
            <person name="Ben-Ami R."/>
            <person name="Loparev V.N."/>
            <person name="Litvintseva A.P."/>
        </authorList>
    </citation>
    <scope>NUCLEOTIDE SEQUENCE [LARGE SCALE GENOMIC DNA]</scope>
    <source>
        <strain evidence="9 10">B11899</strain>
    </source>
</reference>
<dbReference type="InterPro" id="IPR008937">
    <property type="entry name" value="Ras-like_GEF"/>
</dbReference>
<dbReference type="InterPro" id="IPR036964">
    <property type="entry name" value="RASGEF_cat_dom_sf"/>
</dbReference>
<dbReference type="GO" id="GO:0005886">
    <property type="term" value="C:plasma membrane"/>
    <property type="evidence" value="ECO:0007669"/>
    <property type="project" value="TreeGrafter"/>
</dbReference>
<dbReference type="PROSITE" id="PS50212">
    <property type="entry name" value="RASGEF_NTER"/>
    <property type="match status" value="1"/>
</dbReference>
<dbReference type="CDD" id="cd06224">
    <property type="entry name" value="REM"/>
    <property type="match status" value="1"/>
</dbReference>
<dbReference type="Pfam" id="PF00618">
    <property type="entry name" value="RasGEF_N"/>
    <property type="match status" value="1"/>
</dbReference>
<feature type="domain" description="SH3" evidence="6">
    <location>
        <begin position="331"/>
        <end position="399"/>
    </location>
</feature>
<dbReference type="InterPro" id="IPR036028">
    <property type="entry name" value="SH3-like_dom_sf"/>
</dbReference>
<name>A0A2V1APX1_9ASCO</name>
<comment type="caution">
    <text evidence="9">The sequence shown here is derived from an EMBL/GenBank/DDBJ whole genome shotgun (WGS) entry which is preliminary data.</text>
</comment>
<dbReference type="VEuPathDB" id="FungiDB:CXQ85_001706"/>
<dbReference type="Gene3D" id="1.20.870.10">
    <property type="entry name" value="Son of sevenless (SoS) protein Chain: S domain 1"/>
    <property type="match status" value="1"/>
</dbReference>
<dbReference type="SUPFAM" id="SSF50044">
    <property type="entry name" value="SH3-domain"/>
    <property type="match status" value="1"/>
</dbReference>
<dbReference type="Gene3D" id="1.10.840.10">
    <property type="entry name" value="Ras guanine-nucleotide exchange factors catalytic domain"/>
    <property type="match status" value="1"/>
</dbReference>
<dbReference type="GO" id="GO:0005085">
    <property type="term" value="F:guanyl-nucleotide exchange factor activity"/>
    <property type="evidence" value="ECO:0007669"/>
    <property type="project" value="UniProtKB-KW"/>
</dbReference>
<evidence type="ECO:0000313" key="9">
    <source>
        <dbReference type="EMBL" id="PVH19929.1"/>
    </source>
</evidence>
<dbReference type="SMART" id="SM00326">
    <property type="entry name" value="SH3"/>
    <property type="match status" value="1"/>
</dbReference>
<feature type="compositionally biased region" description="Low complexity" evidence="5">
    <location>
        <begin position="244"/>
        <end position="254"/>
    </location>
</feature>
<evidence type="ECO:0000259" key="7">
    <source>
        <dbReference type="PROSITE" id="PS50009"/>
    </source>
</evidence>
<dbReference type="InterPro" id="IPR001895">
    <property type="entry name" value="RASGEF_cat_dom"/>
</dbReference>
<evidence type="ECO:0008006" key="11">
    <source>
        <dbReference type="Google" id="ProtNLM"/>
    </source>
</evidence>
<feature type="domain" description="Ras-GEF" evidence="7">
    <location>
        <begin position="1111"/>
        <end position="1353"/>
    </location>
</feature>
<feature type="domain" description="N-terminal Ras-GEF" evidence="8">
    <location>
        <begin position="832"/>
        <end position="963"/>
    </location>
</feature>
<feature type="compositionally biased region" description="Acidic residues" evidence="5">
    <location>
        <begin position="30"/>
        <end position="40"/>
    </location>
</feature>
<dbReference type="SMART" id="SM00147">
    <property type="entry name" value="RasGEF"/>
    <property type="match status" value="1"/>
</dbReference>
<evidence type="ECO:0000256" key="5">
    <source>
        <dbReference type="SAM" id="MobiDB-lite"/>
    </source>
</evidence>
<dbReference type="OrthoDB" id="546434at2759"/>
<protein>
    <recommendedName>
        <fullName evidence="11">Ras-GEF domain-containing protein</fullName>
    </recommendedName>
</protein>
<feature type="compositionally biased region" description="Polar residues" evidence="5">
    <location>
        <begin position="55"/>
        <end position="113"/>
    </location>
</feature>
<gene>
    <name evidence="9" type="ORF">CXQ85_001706</name>
</gene>
<proteinExistence type="predicted"/>
<dbReference type="SUPFAM" id="SSF48366">
    <property type="entry name" value="Ras GEF"/>
    <property type="match status" value="1"/>
</dbReference>
<feature type="compositionally biased region" description="Low complexity" evidence="5">
    <location>
        <begin position="1"/>
        <end position="16"/>
    </location>
</feature>
<dbReference type="Proteomes" id="UP000244309">
    <property type="component" value="Unassembled WGS sequence"/>
</dbReference>
<dbReference type="PROSITE" id="PS50009">
    <property type="entry name" value="RASGEF_CAT"/>
    <property type="match status" value="1"/>
</dbReference>
<dbReference type="GO" id="GO:0007265">
    <property type="term" value="P:Ras protein signal transduction"/>
    <property type="evidence" value="ECO:0007669"/>
    <property type="project" value="TreeGrafter"/>
</dbReference>
<keyword evidence="10" id="KW-1185">Reference proteome</keyword>
<feature type="region of interest" description="Disordered" evidence="5">
    <location>
        <begin position="226"/>
        <end position="325"/>
    </location>
</feature>
<dbReference type="InterPro" id="IPR023578">
    <property type="entry name" value="Ras_GEF_dom_sf"/>
</dbReference>
<feature type="compositionally biased region" description="Low complexity" evidence="5">
    <location>
        <begin position="294"/>
        <end position="306"/>
    </location>
</feature>
<dbReference type="PROSITE" id="PS50002">
    <property type="entry name" value="SH3"/>
    <property type="match status" value="1"/>
</dbReference>
<evidence type="ECO:0000259" key="6">
    <source>
        <dbReference type="PROSITE" id="PS50002"/>
    </source>
</evidence>
<dbReference type="STRING" id="45357.A0A2V1APX1"/>
<keyword evidence="2 3" id="KW-0344">Guanine-nucleotide releasing factor</keyword>
<organism evidence="9 10">
    <name type="scientific">Candidozyma haemuli</name>
    <dbReference type="NCBI Taxonomy" id="45357"/>
    <lineage>
        <taxon>Eukaryota</taxon>
        <taxon>Fungi</taxon>
        <taxon>Dikarya</taxon>
        <taxon>Ascomycota</taxon>
        <taxon>Saccharomycotina</taxon>
        <taxon>Pichiomycetes</taxon>
        <taxon>Metschnikowiaceae</taxon>
        <taxon>Candidozyma</taxon>
    </lineage>
</organism>
<feature type="region of interest" description="Disordered" evidence="5">
    <location>
        <begin position="1"/>
        <end position="128"/>
    </location>
</feature>